<proteinExistence type="predicted"/>
<keyword evidence="2" id="KW-0472">Membrane</keyword>
<accession>A0A9P0L6L2</accession>
<evidence type="ECO:0000256" key="1">
    <source>
        <dbReference type="ARBA" id="ARBA00017902"/>
    </source>
</evidence>
<reference evidence="3" key="1">
    <citation type="submission" date="2022-03" db="EMBL/GenBank/DDBJ databases">
        <authorList>
            <person name="Sayadi A."/>
        </authorList>
    </citation>
    <scope>NUCLEOTIDE SEQUENCE</scope>
</reference>
<name>A0A9P0L6L2_ACAOB</name>
<keyword evidence="2" id="KW-0812">Transmembrane</keyword>
<organism evidence="3 4">
    <name type="scientific">Acanthoscelides obtectus</name>
    <name type="common">Bean weevil</name>
    <name type="synonym">Bruchus obtectus</name>
    <dbReference type="NCBI Taxonomy" id="200917"/>
    <lineage>
        <taxon>Eukaryota</taxon>
        <taxon>Metazoa</taxon>
        <taxon>Ecdysozoa</taxon>
        <taxon>Arthropoda</taxon>
        <taxon>Hexapoda</taxon>
        <taxon>Insecta</taxon>
        <taxon>Pterygota</taxon>
        <taxon>Neoptera</taxon>
        <taxon>Endopterygota</taxon>
        <taxon>Coleoptera</taxon>
        <taxon>Polyphaga</taxon>
        <taxon>Cucujiformia</taxon>
        <taxon>Chrysomeloidea</taxon>
        <taxon>Chrysomelidae</taxon>
        <taxon>Bruchinae</taxon>
        <taxon>Bruchini</taxon>
        <taxon>Acanthoscelides</taxon>
    </lineage>
</organism>
<dbReference type="InterPro" id="IPR020309">
    <property type="entry name" value="Smim-14"/>
</dbReference>
<dbReference type="GO" id="GO:0005783">
    <property type="term" value="C:endoplasmic reticulum"/>
    <property type="evidence" value="ECO:0007669"/>
    <property type="project" value="TreeGrafter"/>
</dbReference>
<sequence>MGDDNGGMDPCECIWGHELAMRRLLNILRNSQSYCTDSECIITDTPARQGNPDHVLLMSIFFVVALFMYYFRPRRQATEGPSKPALNGHLKILCCTSLNCRGTKAENFTFLPNHQKYSCIFGRVSLPMSNKACILAGGHFQQFL</sequence>
<evidence type="ECO:0000256" key="2">
    <source>
        <dbReference type="SAM" id="Phobius"/>
    </source>
</evidence>
<feature type="transmembrane region" description="Helical" evidence="2">
    <location>
        <begin position="54"/>
        <end position="71"/>
    </location>
</feature>
<gene>
    <name evidence="3" type="ORF">ACAOBT_LOCUS17799</name>
</gene>
<evidence type="ECO:0000313" key="3">
    <source>
        <dbReference type="EMBL" id="CAH1987345.1"/>
    </source>
</evidence>
<dbReference type="EMBL" id="CAKOFQ010007018">
    <property type="protein sequence ID" value="CAH1987345.1"/>
    <property type="molecule type" value="Genomic_DNA"/>
</dbReference>
<keyword evidence="4" id="KW-1185">Reference proteome</keyword>
<dbReference type="Pfam" id="PF11027">
    <property type="entry name" value="DUF2615"/>
    <property type="match status" value="1"/>
</dbReference>
<dbReference type="AlphaFoldDB" id="A0A9P0L6L2"/>
<keyword evidence="2" id="KW-1133">Transmembrane helix</keyword>
<dbReference type="Proteomes" id="UP001152888">
    <property type="component" value="Unassembled WGS sequence"/>
</dbReference>
<protein>
    <recommendedName>
        <fullName evidence="1">Small integral membrane protein 14</fullName>
    </recommendedName>
</protein>
<dbReference type="OrthoDB" id="10054061at2759"/>
<evidence type="ECO:0000313" key="4">
    <source>
        <dbReference type="Proteomes" id="UP001152888"/>
    </source>
</evidence>
<dbReference type="PANTHER" id="PTHR31019">
    <property type="entry name" value="SMALL INTEGRAL MEMBRANE PROTEIN 14"/>
    <property type="match status" value="1"/>
</dbReference>
<dbReference type="PANTHER" id="PTHR31019:SF1">
    <property type="entry name" value="SMALL INTEGRAL MEMBRANE PROTEIN 14"/>
    <property type="match status" value="1"/>
</dbReference>
<comment type="caution">
    <text evidence="3">The sequence shown here is derived from an EMBL/GenBank/DDBJ whole genome shotgun (WGS) entry which is preliminary data.</text>
</comment>